<evidence type="ECO:0000259" key="2">
    <source>
        <dbReference type="Pfam" id="PF07883"/>
    </source>
</evidence>
<proteinExistence type="predicted"/>
<accession>A0A4Y8PZI1</accession>
<dbReference type="InterPro" id="IPR013096">
    <property type="entry name" value="Cupin_2"/>
</dbReference>
<dbReference type="PANTHER" id="PTHR43346:SF1">
    <property type="entry name" value="QUERCETIN 2,3-DIOXYGENASE-RELATED"/>
    <property type="match status" value="1"/>
</dbReference>
<evidence type="ECO:0000313" key="3">
    <source>
        <dbReference type="EMBL" id="TFE86783.1"/>
    </source>
</evidence>
<dbReference type="PANTHER" id="PTHR43346">
    <property type="entry name" value="LIGAND BINDING DOMAIN PROTEIN, PUTATIVE (AFU_ORTHOLOGUE AFUA_6G14370)-RELATED"/>
    <property type="match status" value="1"/>
</dbReference>
<feature type="domain" description="Cupin type-2" evidence="2">
    <location>
        <begin position="31"/>
        <end position="98"/>
    </location>
</feature>
<dbReference type="Pfam" id="PF07883">
    <property type="entry name" value="Cupin_2"/>
    <property type="match status" value="1"/>
</dbReference>
<feature type="region of interest" description="Disordered" evidence="1">
    <location>
        <begin position="127"/>
        <end position="156"/>
    </location>
</feature>
<dbReference type="InterPro" id="IPR014710">
    <property type="entry name" value="RmlC-like_jellyroll"/>
</dbReference>
<organism evidence="3 4">
    <name type="scientific">Paenibacillus athensensis</name>
    <dbReference type="NCBI Taxonomy" id="1967502"/>
    <lineage>
        <taxon>Bacteria</taxon>
        <taxon>Bacillati</taxon>
        <taxon>Bacillota</taxon>
        <taxon>Bacilli</taxon>
        <taxon>Bacillales</taxon>
        <taxon>Paenibacillaceae</taxon>
        <taxon>Paenibacillus</taxon>
    </lineage>
</organism>
<sequence>MPDHPELYHREIVSAADADALGIRTSSVLWEKIGVGGAVLPHYHDVAEIIHITAGKVKLLCNGEWRSYQAGDTFQVPAGVVHSVMNDDTVPTEQISIFLPVENEVPRNRFFATTLVPVPLPVRQARDAEEDGAGRISGGIEAGSSDVGACGAKESE</sequence>
<evidence type="ECO:0000313" key="4">
    <source>
        <dbReference type="Proteomes" id="UP000298246"/>
    </source>
</evidence>
<dbReference type="EMBL" id="MYFO01000017">
    <property type="protein sequence ID" value="TFE86783.1"/>
    <property type="molecule type" value="Genomic_DNA"/>
</dbReference>
<gene>
    <name evidence="3" type="ORF">B5M42_14130</name>
</gene>
<dbReference type="OrthoDB" id="9811153at2"/>
<evidence type="ECO:0000256" key="1">
    <source>
        <dbReference type="SAM" id="MobiDB-lite"/>
    </source>
</evidence>
<dbReference type="Proteomes" id="UP000298246">
    <property type="component" value="Unassembled WGS sequence"/>
</dbReference>
<dbReference type="InterPro" id="IPR011051">
    <property type="entry name" value="RmlC_Cupin_sf"/>
</dbReference>
<dbReference type="SUPFAM" id="SSF51182">
    <property type="entry name" value="RmlC-like cupins"/>
    <property type="match status" value="1"/>
</dbReference>
<reference evidence="3 4" key="1">
    <citation type="submission" date="2017-03" db="EMBL/GenBank/DDBJ databases">
        <title>Isolation of Levoglucosan Utilizing Bacteria.</title>
        <authorList>
            <person name="Arya A.S."/>
        </authorList>
    </citation>
    <scope>NUCLEOTIDE SEQUENCE [LARGE SCALE GENOMIC DNA]</scope>
    <source>
        <strain evidence="3 4">MEC069</strain>
    </source>
</reference>
<dbReference type="Gene3D" id="2.60.120.10">
    <property type="entry name" value="Jelly Rolls"/>
    <property type="match status" value="1"/>
</dbReference>
<dbReference type="InterPro" id="IPR052538">
    <property type="entry name" value="Flavonoid_dioxygenase-like"/>
</dbReference>
<keyword evidence="4" id="KW-1185">Reference proteome</keyword>
<dbReference type="AlphaFoldDB" id="A0A4Y8PZI1"/>
<comment type="caution">
    <text evidence="3">The sequence shown here is derived from an EMBL/GenBank/DDBJ whole genome shotgun (WGS) entry which is preliminary data.</text>
</comment>
<name>A0A4Y8PZI1_9BACL</name>
<protein>
    <submittedName>
        <fullName evidence="3">Cupin</fullName>
    </submittedName>
</protein>